<evidence type="ECO:0000313" key="1">
    <source>
        <dbReference type="EMBL" id="SCW89527.1"/>
    </source>
</evidence>
<name>A0AB37ZD47_9PSED</name>
<accession>A0AB37ZD47</accession>
<sequence>MNRPALEGGKLEAIMGEELTQEQREALARFKDRQGRYWKSRLIALWAAGRDDQAPDGALLRQVRNSLGLDGLARVKI</sequence>
<gene>
    <name evidence="1" type="ORF">SAMN05216370_0041</name>
</gene>
<dbReference type="RefSeq" id="WP_090256232.1">
    <property type="nucleotide sequence ID" value="NZ_FMTL01000011.1"/>
</dbReference>
<protein>
    <submittedName>
        <fullName evidence="1">Uncharacterized protein</fullName>
    </submittedName>
</protein>
<dbReference type="AlphaFoldDB" id="A0AB37ZD47"/>
<reference evidence="1 2" key="1">
    <citation type="submission" date="2016-10" db="EMBL/GenBank/DDBJ databases">
        <authorList>
            <person name="Varghese N."/>
            <person name="Submissions S."/>
        </authorList>
    </citation>
    <scope>NUCLEOTIDE SEQUENCE [LARGE SCALE GENOMIC DNA]</scope>
    <source>
        <strain evidence="1 2">DSM 17833</strain>
    </source>
</reference>
<organism evidence="1 2">
    <name type="scientific">Pseudomonas peli</name>
    <dbReference type="NCBI Taxonomy" id="592361"/>
    <lineage>
        <taxon>Bacteria</taxon>
        <taxon>Pseudomonadati</taxon>
        <taxon>Pseudomonadota</taxon>
        <taxon>Gammaproteobacteria</taxon>
        <taxon>Pseudomonadales</taxon>
        <taxon>Pseudomonadaceae</taxon>
        <taxon>Pseudomonas</taxon>
    </lineage>
</organism>
<comment type="caution">
    <text evidence="1">The sequence shown here is derived from an EMBL/GenBank/DDBJ whole genome shotgun (WGS) entry which is preliminary data.</text>
</comment>
<dbReference type="EMBL" id="FMTL01000011">
    <property type="protein sequence ID" value="SCW89527.1"/>
    <property type="molecule type" value="Genomic_DNA"/>
</dbReference>
<keyword evidence="2" id="KW-1185">Reference proteome</keyword>
<dbReference type="Proteomes" id="UP000242418">
    <property type="component" value="Unassembled WGS sequence"/>
</dbReference>
<proteinExistence type="predicted"/>
<evidence type="ECO:0000313" key="2">
    <source>
        <dbReference type="Proteomes" id="UP000242418"/>
    </source>
</evidence>